<name>A0ABN0TGV9_9GAMM</name>
<proteinExistence type="predicted"/>
<evidence type="ECO:0000256" key="4">
    <source>
        <dbReference type="SAM" id="Phobius"/>
    </source>
</evidence>
<feature type="transmembrane region" description="Helical" evidence="4">
    <location>
        <begin position="302"/>
        <end position="321"/>
    </location>
</feature>
<dbReference type="PANTHER" id="PTHR45138:SF9">
    <property type="entry name" value="DIGUANYLATE CYCLASE DGCM-RELATED"/>
    <property type="match status" value="1"/>
</dbReference>
<feature type="transmembrane region" description="Helical" evidence="4">
    <location>
        <begin position="211"/>
        <end position="231"/>
    </location>
</feature>
<dbReference type="InterPro" id="IPR050469">
    <property type="entry name" value="Diguanylate_Cyclase"/>
</dbReference>
<feature type="transmembrane region" description="Helical" evidence="4">
    <location>
        <begin position="181"/>
        <end position="204"/>
    </location>
</feature>
<dbReference type="PANTHER" id="PTHR45138">
    <property type="entry name" value="REGULATORY COMPONENTS OF SENSORY TRANSDUCTION SYSTEM"/>
    <property type="match status" value="1"/>
</dbReference>
<dbReference type="EMBL" id="BAAADG010000004">
    <property type="protein sequence ID" value="GAA0221394.1"/>
    <property type="molecule type" value="Genomic_DNA"/>
</dbReference>
<organism evidence="6 7">
    <name type="scientific">Methylophaga marina</name>
    <dbReference type="NCBI Taxonomy" id="45495"/>
    <lineage>
        <taxon>Bacteria</taxon>
        <taxon>Pseudomonadati</taxon>
        <taxon>Pseudomonadota</taxon>
        <taxon>Gammaproteobacteria</taxon>
        <taxon>Thiotrichales</taxon>
        <taxon>Piscirickettsiaceae</taxon>
        <taxon>Methylophaga</taxon>
    </lineage>
</organism>
<dbReference type="SMART" id="SM00267">
    <property type="entry name" value="GGDEF"/>
    <property type="match status" value="1"/>
</dbReference>
<feature type="transmembrane region" description="Helical" evidence="4">
    <location>
        <begin position="333"/>
        <end position="352"/>
    </location>
</feature>
<feature type="coiled-coil region" evidence="3">
    <location>
        <begin position="410"/>
        <end position="437"/>
    </location>
</feature>
<evidence type="ECO:0000259" key="5">
    <source>
        <dbReference type="PROSITE" id="PS50887"/>
    </source>
</evidence>
<comment type="caution">
    <text evidence="6">The sequence shown here is derived from an EMBL/GenBank/DDBJ whole genome shotgun (WGS) entry which is preliminary data.</text>
</comment>
<dbReference type="RefSeq" id="WP_286304409.1">
    <property type="nucleotide sequence ID" value="NZ_AP027741.1"/>
</dbReference>
<dbReference type="SUPFAM" id="SSF55073">
    <property type="entry name" value="Nucleotide cyclase"/>
    <property type="match status" value="1"/>
</dbReference>
<keyword evidence="3" id="KW-0175">Coiled coil</keyword>
<protein>
    <recommendedName>
        <fullName evidence="1">diguanylate cyclase</fullName>
        <ecNumber evidence="1">2.7.7.65</ecNumber>
    </recommendedName>
</protein>
<dbReference type="EC" id="2.7.7.65" evidence="1"/>
<evidence type="ECO:0000256" key="2">
    <source>
        <dbReference type="ARBA" id="ARBA00034247"/>
    </source>
</evidence>
<evidence type="ECO:0000256" key="3">
    <source>
        <dbReference type="SAM" id="Coils"/>
    </source>
</evidence>
<feature type="transmembrane region" description="Helical" evidence="4">
    <location>
        <begin position="358"/>
        <end position="379"/>
    </location>
</feature>
<feature type="transmembrane region" description="Helical" evidence="4">
    <location>
        <begin position="272"/>
        <end position="296"/>
    </location>
</feature>
<dbReference type="Pfam" id="PF00990">
    <property type="entry name" value="GGDEF"/>
    <property type="match status" value="1"/>
</dbReference>
<feature type="transmembrane region" description="Helical" evidence="4">
    <location>
        <begin position="243"/>
        <end position="265"/>
    </location>
</feature>
<gene>
    <name evidence="6" type="ORF">GCM10008964_11100</name>
</gene>
<dbReference type="CDD" id="cd01949">
    <property type="entry name" value="GGDEF"/>
    <property type="match status" value="1"/>
</dbReference>
<sequence>MPSYGLLVVFLSLLTIFPPVFAMQQYESEQVTAWQYRWGDSEFVNGEPEWIVTPELHSSDWKDIDFPCMPPDRGQYNTVWFKATLPDSDHDYLHPVLYVTSIDLMAEVYLEDKKIYQFGDLNNKQHKSFYGWPWHSIDLPDDYAGKTIYFRVFSSYRDIGLWGEVKLFEKTHLLFYLLEKAYFEVLVALFSLFVAIITLAFSMMHRGERHFLYLSLFSLTSAVMLLAENPAVQFVFNYPLVRVYLLAISYYALPVITSLLLSSWFDDWRHKWLINIAVVHLIYLISVIGLSLAGLIELAVTFPIFDAIFAITILLIIGLGISKRYSLASDQHLVMLSFTVYGIFLLLDMGIANSVLPWMHLDISVGALLFALVLMLISLRHYSHVQSALKELNEHLEVKVAERTASLHAYAEAEQERAEQLQRLNVLGARLEELNSRLQTVDNLTEARHLLIKKLPDVFMPVELSVTTSLDGVSFERQLAQVELQELDGSYNVFVYLVLNNLSSKKLIKQDNLNDFINRVKLRLGVTLSSIKLKEELHRFSFEDALTGLANRRFFDLALHRETQLANRQKNPLSLLICDIDHFKHFNDEYGHEVGDFVLKTLAQLMNEFFRETDIPCRYGGEEFVVIMPGATIDDATEKAELLRRIVADKQMVFNGKHIDSITISIGIADLTPSRSESEQLLSDADKALYIAKECGRNRVETTHP</sequence>
<reference evidence="6 7" key="1">
    <citation type="journal article" date="2019" name="Int. J. Syst. Evol. Microbiol.">
        <title>The Global Catalogue of Microorganisms (GCM) 10K type strain sequencing project: providing services to taxonomists for standard genome sequencing and annotation.</title>
        <authorList>
            <consortium name="The Broad Institute Genomics Platform"/>
            <consortium name="The Broad Institute Genome Sequencing Center for Infectious Disease"/>
            <person name="Wu L."/>
            <person name="Ma J."/>
        </authorList>
    </citation>
    <scope>NUCLEOTIDE SEQUENCE [LARGE SCALE GENOMIC DNA]</scope>
    <source>
        <strain evidence="6 7">JCM 6886</strain>
    </source>
</reference>
<comment type="catalytic activity">
    <reaction evidence="2">
        <text>2 GTP = 3',3'-c-di-GMP + 2 diphosphate</text>
        <dbReference type="Rhea" id="RHEA:24898"/>
        <dbReference type="ChEBI" id="CHEBI:33019"/>
        <dbReference type="ChEBI" id="CHEBI:37565"/>
        <dbReference type="ChEBI" id="CHEBI:58805"/>
        <dbReference type="EC" id="2.7.7.65"/>
    </reaction>
</comment>
<dbReference type="Proteomes" id="UP001501476">
    <property type="component" value="Unassembled WGS sequence"/>
</dbReference>
<dbReference type="PROSITE" id="PS50887">
    <property type="entry name" value="GGDEF"/>
    <property type="match status" value="1"/>
</dbReference>
<feature type="domain" description="GGDEF" evidence="5">
    <location>
        <begin position="571"/>
        <end position="705"/>
    </location>
</feature>
<evidence type="ECO:0000313" key="7">
    <source>
        <dbReference type="Proteomes" id="UP001501476"/>
    </source>
</evidence>
<dbReference type="Gene3D" id="3.30.70.270">
    <property type="match status" value="1"/>
</dbReference>
<keyword evidence="7" id="KW-1185">Reference proteome</keyword>
<evidence type="ECO:0000313" key="6">
    <source>
        <dbReference type="EMBL" id="GAA0221394.1"/>
    </source>
</evidence>
<dbReference type="NCBIfam" id="TIGR00254">
    <property type="entry name" value="GGDEF"/>
    <property type="match status" value="1"/>
</dbReference>
<dbReference type="InterPro" id="IPR029787">
    <property type="entry name" value="Nucleotide_cyclase"/>
</dbReference>
<dbReference type="InterPro" id="IPR043128">
    <property type="entry name" value="Rev_trsase/Diguanyl_cyclase"/>
</dbReference>
<keyword evidence="4" id="KW-0812">Transmembrane</keyword>
<accession>A0ABN0TGV9</accession>
<keyword evidence="4" id="KW-0472">Membrane</keyword>
<keyword evidence="4" id="KW-1133">Transmembrane helix</keyword>
<dbReference type="InterPro" id="IPR000160">
    <property type="entry name" value="GGDEF_dom"/>
</dbReference>
<evidence type="ECO:0000256" key="1">
    <source>
        <dbReference type="ARBA" id="ARBA00012528"/>
    </source>
</evidence>